<evidence type="ECO:0000256" key="4">
    <source>
        <dbReference type="RuleBase" id="RU003719"/>
    </source>
</evidence>
<evidence type="ECO:0000313" key="7">
    <source>
        <dbReference type="EMBL" id="ETN46559.1"/>
    </source>
</evidence>
<dbReference type="Pfam" id="PF02826">
    <property type="entry name" value="2-Hacid_dh_C"/>
    <property type="match status" value="1"/>
</dbReference>
<dbReference type="HOGENOM" id="CLU_019796_1_3_1"/>
<feature type="domain" description="D-isomer specific 2-hydroxyacid dehydrogenase NAD-binding" evidence="6">
    <location>
        <begin position="115"/>
        <end position="306"/>
    </location>
</feature>
<dbReference type="Gene3D" id="3.40.50.720">
    <property type="entry name" value="NAD(P)-binding Rossmann-like Domain"/>
    <property type="match status" value="2"/>
</dbReference>
<evidence type="ECO:0000256" key="2">
    <source>
        <dbReference type="ARBA" id="ARBA00023002"/>
    </source>
</evidence>
<dbReference type="InterPro" id="IPR029753">
    <property type="entry name" value="D-isomer_DH_CS"/>
</dbReference>
<dbReference type="InterPro" id="IPR006139">
    <property type="entry name" value="D-isomer_2_OHA_DH_cat_dom"/>
</dbReference>
<dbReference type="OrthoDB" id="298012at2759"/>
<dbReference type="Proteomes" id="UP000030752">
    <property type="component" value="Unassembled WGS sequence"/>
</dbReference>
<dbReference type="GO" id="GO:0051287">
    <property type="term" value="F:NAD binding"/>
    <property type="evidence" value="ECO:0007669"/>
    <property type="project" value="InterPro"/>
</dbReference>
<keyword evidence="3" id="KW-0520">NAD</keyword>
<dbReference type="Pfam" id="PF00389">
    <property type="entry name" value="2-Hacid_dh"/>
    <property type="match status" value="1"/>
</dbReference>
<keyword evidence="8" id="KW-1185">Reference proteome</keyword>
<evidence type="ECO:0000256" key="3">
    <source>
        <dbReference type="ARBA" id="ARBA00023027"/>
    </source>
</evidence>
<dbReference type="GeneID" id="19968083"/>
<reference evidence="7 8" key="1">
    <citation type="submission" date="2013-03" db="EMBL/GenBank/DDBJ databases">
        <title>The Genome Sequence of Phialophora europaea CBS 101466.</title>
        <authorList>
            <consortium name="The Broad Institute Genomics Platform"/>
            <person name="Cuomo C."/>
            <person name="de Hoog S."/>
            <person name="Gorbushina A."/>
            <person name="Walker B."/>
            <person name="Young S.K."/>
            <person name="Zeng Q."/>
            <person name="Gargeya S."/>
            <person name="Fitzgerald M."/>
            <person name="Haas B."/>
            <person name="Abouelleil A."/>
            <person name="Allen A.W."/>
            <person name="Alvarado L."/>
            <person name="Arachchi H.M."/>
            <person name="Berlin A.M."/>
            <person name="Chapman S.B."/>
            <person name="Gainer-Dewar J."/>
            <person name="Goldberg J."/>
            <person name="Griggs A."/>
            <person name="Gujja S."/>
            <person name="Hansen M."/>
            <person name="Howarth C."/>
            <person name="Imamovic A."/>
            <person name="Ireland A."/>
            <person name="Larimer J."/>
            <person name="McCowan C."/>
            <person name="Murphy C."/>
            <person name="Pearson M."/>
            <person name="Poon T.W."/>
            <person name="Priest M."/>
            <person name="Roberts A."/>
            <person name="Saif S."/>
            <person name="Shea T."/>
            <person name="Sisk P."/>
            <person name="Sykes S."/>
            <person name="Wortman J."/>
            <person name="Nusbaum C."/>
            <person name="Birren B."/>
        </authorList>
    </citation>
    <scope>NUCLEOTIDE SEQUENCE [LARGE SCALE GENOMIC DNA]</scope>
    <source>
        <strain evidence="7 8">CBS 101466</strain>
    </source>
</reference>
<dbReference type="GO" id="GO:0016616">
    <property type="term" value="F:oxidoreductase activity, acting on the CH-OH group of donors, NAD or NADP as acceptor"/>
    <property type="evidence" value="ECO:0007669"/>
    <property type="project" value="InterPro"/>
</dbReference>
<dbReference type="InterPro" id="IPR050418">
    <property type="entry name" value="D-iso_2-hydroxyacid_DH_PdxB"/>
</dbReference>
<dbReference type="PANTHER" id="PTHR43761:SF1">
    <property type="entry name" value="D-ISOMER SPECIFIC 2-HYDROXYACID DEHYDROGENASE CATALYTIC DOMAIN-CONTAINING PROTEIN-RELATED"/>
    <property type="match status" value="1"/>
</dbReference>
<name>W2SF80_CYPE1</name>
<dbReference type="InParanoid" id="W2SF80"/>
<dbReference type="STRING" id="1220924.W2SF80"/>
<gene>
    <name evidence="7" type="ORF">HMPREF1541_00744</name>
</gene>
<proteinExistence type="inferred from homology"/>
<comment type="similarity">
    <text evidence="1 4">Belongs to the D-isomer specific 2-hydroxyacid dehydrogenase family.</text>
</comment>
<organism evidence="7 8">
    <name type="scientific">Cyphellophora europaea (strain CBS 101466)</name>
    <name type="common">Phialophora europaea</name>
    <dbReference type="NCBI Taxonomy" id="1220924"/>
    <lineage>
        <taxon>Eukaryota</taxon>
        <taxon>Fungi</taxon>
        <taxon>Dikarya</taxon>
        <taxon>Ascomycota</taxon>
        <taxon>Pezizomycotina</taxon>
        <taxon>Eurotiomycetes</taxon>
        <taxon>Chaetothyriomycetidae</taxon>
        <taxon>Chaetothyriales</taxon>
        <taxon>Cyphellophoraceae</taxon>
        <taxon>Cyphellophora</taxon>
    </lineage>
</organism>
<dbReference type="AlphaFoldDB" id="W2SF80"/>
<keyword evidence="2 4" id="KW-0560">Oxidoreductase</keyword>
<dbReference type="InterPro" id="IPR006140">
    <property type="entry name" value="D-isomer_DH_NAD-bd"/>
</dbReference>
<dbReference type="EMBL" id="KB822711">
    <property type="protein sequence ID" value="ETN46559.1"/>
    <property type="molecule type" value="Genomic_DNA"/>
</dbReference>
<evidence type="ECO:0000313" key="8">
    <source>
        <dbReference type="Proteomes" id="UP000030752"/>
    </source>
</evidence>
<dbReference type="VEuPathDB" id="FungiDB:HMPREF1541_00744"/>
<dbReference type="InterPro" id="IPR036291">
    <property type="entry name" value="NAD(P)-bd_dom_sf"/>
</dbReference>
<protein>
    <recommendedName>
        <fullName evidence="9">Glycerate dehydrogenase</fullName>
    </recommendedName>
</protein>
<evidence type="ECO:0008006" key="9">
    <source>
        <dbReference type="Google" id="ProtNLM"/>
    </source>
</evidence>
<dbReference type="CDD" id="cd05198">
    <property type="entry name" value="formate_dh_like"/>
    <property type="match status" value="1"/>
</dbReference>
<evidence type="ECO:0000259" key="5">
    <source>
        <dbReference type="Pfam" id="PF00389"/>
    </source>
</evidence>
<dbReference type="PANTHER" id="PTHR43761">
    <property type="entry name" value="D-ISOMER SPECIFIC 2-HYDROXYACID DEHYDROGENASE FAMILY PROTEIN (AFU_ORTHOLOGUE AFUA_1G13630)"/>
    <property type="match status" value="1"/>
</dbReference>
<dbReference type="SUPFAM" id="SSF51735">
    <property type="entry name" value="NAD(P)-binding Rossmann-fold domains"/>
    <property type="match status" value="1"/>
</dbReference>
<dbReference type="SUPFAM" id="SSF52283">
    <property type="entry name" value="Formate/glycerate dehydrogenase catalytic domain-like"/>
    <property type="match status" value="1"/>
</dbReference>
<feature type="domain" description="D-isomer specific 2-hydroxyacid dehydrogenase catalytic" evidence="5">
    <location>
        <begin position="27"/>
        <end position="330"/>
    </location>
</feature>
<sequence length="351" mass="38278">MGPPPLPPGKDRHHIVVLEAIHVKMPEFDFPHTIDFHPRTYKGDVAERIKDATIAIACVTPVTPEDLDVAKDLRCLAIMAVGIGWLDREEFARRGVTVTNCAGGNVEAVCEHFVGLYFAIRKKIVEIDNAMKGTKEWLEKGTLIGRWPDKKPSPGCRQEVLGIFGYGTIGKRIATLAKALGFSEVLVADRKGNTKNLREGRKAFDEVVRRASTMVVCVPKSDDTVNLIDEKEFESMRSDAVVINVARGGIVNEAALASALKNGSIAGAAVDVLETEPGGIGTTPLLPDPAVAEQPIPNLIISPHIAWFTQDTIANYQQLLKEGVENWANGTLEKDGDINRTVCVHDGKIYR</sequence>
<dbReference type="eggNOG" id="KOG0068">
    <property type="taxonomic scope" value="Eukaryota"/>
</dbReference>
<dbReference type="RefSeq" id="XP_008711271.1">
    <property type="nucleotide sequence ID" value="XM_008713049.1"/>
</dbReference>
<dbReference type="PROSITE" id="PS00671">
    <property type="entry name" value="D_2_HYDROXYACID_DH_3"/>
    <property type="match status" value="1"/>
</dbReference>
<accession>W2SF80</accession>
<evidence type="ECO:0000256" key="1">
    <source>
        <dbReference type="ARBA" id="ARBA00005854"/>
    </source>
</evidence>
<evidence type="ECO:0000259" key="6">
    <source>
        <dbReference type="Pfam" id="PF02826"/>
    </source>
</evidence>